<feature type="transmembrane region" description="Helical" evidence="6">
    <location>
        <begin position="709"/>
        <end position="734"/>
    </location>
</feature>
<dbReference type="InterPro" id="IPR050545">
    <property type="entry name" value="Mycobact_MmpL"/>
</dbReference>
<dbReference type="PROSITE" id="PS50156">
    <property type="entry name" value="SSD"/>
    <property type="match status" value="1"/>
</dbReference>
<keyword evidence="4 6" id="KW-1133">Transmembrane helix</keyword>
<keyword evidence="3 6" id="KW-0812">Transmembrane</keyword>
<accession>A0A2A5WFC0</accession>
<feature type="transmembrane region" description="Helical" evidence="6">
    <location>
        <begin position="280"/>
        <end position="301"/>
    </location>
</feature>
<keyword evidence="2" id="KW-1003">Cell membrane</keyword>
<feature type="transmembrane region" description="Helical" evidence="6">
    <location>
        <begin position="637"/>
        <end position="658"/>
    </location>
</feature>
<dbReference type="PANTHER" id="PTHR33406">
    <property type="entry name" value="MEMBRANE PROTEIN MJ1562-RELATED"/>
    <property type="match status" value="1"/>
</dbReference>
<dbReference type="Pfam" id="PF03176">
    <property type="entry name" value="MMPL"/>
    <property type="match status" value="2"/>
</dbReference>
<dbReference type="SUPFAM" id="SSF82866">
    <property type="entry name" value="Multidrug efflux transporter AcrB transmembrane domain"/>
    <property type="match status" value="2"/>
</dbReference>
<evidence type="ECO:0000259" key="7">
    <source>
        <dbReference type="PROSITE" id="PS50156"/>
    </source>
</evidence>
<feature type="transmembrane region" description="Helical" evidence="6">
    <location>
        <begin position="612"/>
        <end position="630"/>
    </location>
</feature>
<feature type="transmembrane region" description="Helical" evidence="6">
    <location>
        <begin position="410"/>
        <end position="427"/>
    </location>
</feature>
<evidence type="ECO:0000256" key="5">
    <source>
        <dbReference type="ARBA" id="ARBA00023136"/>
    </source>
</evidence>
<feature type="transmembrane region" description="Helical" evidence="6">
    <location>
        <begin position="354"/>
        <end position="377"/>
    </location>
</feature>
<feature type="transmembrane region" description="Helical" evidence="6">
    <location>
        <begin position="225"/>
        <end position="244"/>
    </location>
</feature>
<keyword evidence="5 6" id="KW-0472">Membrane</keyword>
<evidence type="ECO:0000256" key="3">
    <source>
        <dbReference type="ARBA" id="ARBA00022692"/>
    </source>
</evidence>
<feature type="domain" description="SSD" evidence="7">
    <location>
        <begin position="249"/>
        <end position="376"/>
    </location>
</feature>
<comment type="subcellular location">
    <subcellularLocation>
        <location evidence="1">Cell membrane</location>
        <topology evidence="1">Multi-pass membrane protein</topology>
    </subcellularLocation>
</comment>
<feature type="transmembrane region" description="Helical" evidence="6">
    <location>
        <begin position="321"/>
        <end position="342"/>
    </location>
</feature>
<proteinExistence type="predicted"/>
<dbReference type="InterPro" id="IPR004869">
    <property type="entry name" value="MMPL_dom"/>
</dbReference>
<name>A0A2A5WFC0_9GAMM</name>
<sequence>MKIATRNFSLSQRVAHLTVANHKILIMLATVVTLLLSIGILRTSFDTSLNALLTESDPYLDELELLSEEFPPNSEIRFAFIAQPGETVFTPAVLYAIAELKETFTTIPRIRGITTILEFTSPETQARLFSKPLEEYSTPELLQVSENARKDRLLTNNLLSKNGALTFAVITLNNRDVGNEGRLEIATAVLDLQSQLRLSNPEVTLFANADVLLEQSSQQAMIDDLTTLLPIVILLCVLVICYCFKSITLGICILAHVLFTVLCTVGALGYLSFAFNNISIIAPLVVVIISVATSVHIISVYKQALYKGQSKVASMRHSMDYNFQPVTLAALTTAIGFSSLNMCSSPAVQDFGRIVAIGIIFSYLLTLSMLPSLLIWLSKLPKDSDPTDIPFLQNQLQQIIDFTNLHDKRIFWTCSTIAVVTLLMLPLNETDFDRLDFVADDSEVRQYYDVVSEHMNRGPALTYGIDSTIENGAIDPIFLTKIDEFSQWLVSQEDVESVISLTDVLKTINQIVNDNQEEYFFLPLDTQTNTNYLNAYRTVERNYIPLASFLNKTSSQLTLTVNALPLSNQEIIDLDKRITAQFADSFETANLIHGSGILLFARMDELVTIELLQGYSISLLLITLCLIIGFRSLYFGILSVIPNLLPATIVFGLWALFVGQLDPFVMMLFSISIGLVVDDTVHILSHYLEGRRAGANKSDSIAHSIKVAGPALTITTLVLAFGTTVLIFANTLYFQQSAKLLVPIVVLALVLDLLYLPTILKRFDNKINTQETVTS</sequence>
<gene>
    <name evidence="8" type="ORF">CNF02_02730</name>
</gene>
<dbReference type="AlphaFoldDB" id="A0A2A5WFC0"/>
<dbReference type="Gene3D" id="1.20.1640.10">
    <property type="entry name" value="Multidrug efflux transporter AcrB transmembrane domain"/>
    <property type="match status" value="2"/>
</dbReference>
<dbReference type="GO" id="GO:0005886">
    <property type="term" value="C:plasma membrane"/>
    <property type="evidence" value="ECO:0007669"/>
    <property type="project" value="UniProtKB-SubCell"/>
</dbReference>
<reference evidence="8 9" key="1">
    <citation type="submission" date="2017-08" db="EMBL/GenBank/DDBJ databases">
        <title>Fine stratification of microbial communities through a metagenomic profile of the photic zone.</title>
        <authorList>
            <person name="Haro-Moreno J.M."/>
            <person name="Lopez-Perez M."/>
            <person name="De La Torre J."/>
            <person name="Picazo A."/>
            <person name="Camacho A."/>
            <person name="Rodriguez-Valera F."/>
        </authorList>
    </citation>
    <scope>NUCLEOTIDE SEQUENCE [LARGE SCALE GENOMIC DNA]</scope>
    <source>
        <strain evidence="8">MED-G28</strain>
    </source>
</reference>
<evidence type="ECO:0000313" key="8">
    <source>
        <dbReference type="EMBL" id="PDH34958.1"/>
    </source>
</evidence>
<evidence type="ECO:0000256" key="1">
    <source>
        <dbReference type="ARBA" id="ARBA00004651"/>
    </source>
</evidence>
<dbReference type="InterPro" id="IPR000731">
    <property type="entry name" value="SSD"/>
</dbReference>
<evidence type="ECO:0000256" key="4">
    <source>
        <dbReference type="ARBA" id="ARBA00022989"/>
    </source>
</evidence>
<dbReference type="EMBL" id="NTJZ01000002">
    <property type="protein sequence ID" value="PDH34958.1"/>
    <property type="molecule type" value="Genomic_DNA"/>
</dbReference>
<dbReference type="Proteomes" id="UP000219329">
    <property type="component" value="Unassembled WGS sequence"/>
</dbReference>
<dbReference type="PANTHER" id="PTHR33406:SF12">
    <property type="entry name" value="BLR2997 PROTEIN"/>
    <property type="match status" value="1"/>
</dbReference>
<evidence type="ECO:0000256" key="2">
    <source>
        <dbReference type="ARBA" id="ARBA00022475"/>
    </source>
</evidence>
<evidence type="ECO:0000256" key="6">
    <source>
        <dbReference type="SAM" id="Phobius"/>
    </source>
</evidence>
<organism evidence="8 9">
    <name type="scientific">OM182 bacterium MED-G28</name>
    <dbReference type="NCBI Taxonomy" id="1986256"/>
    <lineage>
        <taxon>Bacteria</taxon>
        <taxon>Pseudomonadati</taxon>
        <taxon>Pseudomonadota</taxon>
        <taxon>Gammaproteobacteria</taxon>
        <taxon>OMG group</taxon>
        <taxon>OM182 clade</taxon>
    </lineage>
</organism>
<feature type="transmembrane region" description="Helical" evidence="6">
    <location>
        <begin position="251"/>
        <end position="274"/>
    </location>
</feature>
<comment type="caution">
    <text evidence="8">The sequence shown here is derived from an EMBL/GenBank/DDBJ whole genome shotgun (WGS) entry which is preliminary data.</text>
</comment>
<protein>
    <recommendedName>
        <fullName evidence="7">SSD domain-containing protein</fullName>
    </recommendedName>
</protein>
<feature type="transmembrane region" description="Helical" evidence="6">
    <location>
        <begin position="740"/>
        <end position="760"/>
    </location>
</feature>
<evidence type="ECO:0000313" key="9">
    <source>
        <dbReference type="Proteomes" id="UP000219329"/>
    </source>
</evidence>
<feature type="transmembrane region" description="Helical" evidence="6">
    <location>
        <begin position="20"/>
        <end position="41"/>
    </location>
</feature>